<proteinExistence type="predicted"/>
<protein>
    <submittedName>
        <fullName evidence="1">Uncharacterized protein</fullName>
    </submittedName>
</protein>
<comment type="caution">
    <text evidence="1">The sequence shown here is derived from an EMBL/GenBank/DDBJ whole genome shotgun (WGS) entry which is preliminary data.</text>
</comment>
<dbReference type="AlphaFoldDB" id="A0A199VHU7"/>
<name>A0A199VHU7_ANACO</name>
<dbReference type="PANTHER" id="PTHR34996:SF3">
    <property type="entry name" value="OS06G0327400 PROTEIN"/>
    <property type="match status" value="1"/>
</dbReference>
<gene>
    <name evidence="1" type="ORF">ACMD2_17460</name>
</gene>
<accession>A0A199VHU7</accession>
<dbReference type="PANTHER" id="PTHR34996">
    <property type="entry name" value="OS06G0327400 PROTEIN"/>
    <property type="match status" value="1"/>
</dbReference>
<dbReference type="EMBL" id="LSRQ01001775">
    <property type="protein sequence ID" value="OAY76583.1"/>
    <property type="molecule type" value="Genomic_DNA"/>
</dbReference>
<dbReference type="Proteomes" id="UP000092600">
    <property type="component" value="Unassembled WGS sequence"/>
</dbReference>
<reference evidence="1 2" key="1">
    <citation type="journal article" date="2016" name="DNA Res.">
        <title>The draft genome of MD-2 pineapple using hybrid error correction of long reads.</title>
        <authorList>
            <person name="Redwan R.M."/>
            <person name="Saidin A."/>
            <person name="Kumar S.V."/>
        </authorList>
    </citation>
    <scope>NUCLEOTIDE SEQUENCE [LARGE SCALE GENOMIC DNA]</scope>
    <source>
        <strain evidence="2">cv. MD2</strain>
        <tissue evidence="1">Leaf</tissue>
    </source>
</reference>
<evidence type="ECO:0000313" key="1">
    <source>
        <dbReference type="EMBL" id="OAY76583.1"/>
    </source>
</evidence>
<sequence>MGRRSYYNRVSRRWHRPTRGFRLSSIRFSVLRLRVVKLLTLFSLLNRCVQRVRKGIKTGFSSSSRSCSRSSNRRALVVWEGQPEFISGLCVRSNSFYAEAITDCLEFIKRTSMPIKLTNSAQKLQGNFPQEGIIGGSIVEFTNRNWRGMGQLGPSTSFGLFDFKFGPI</sequence>
<organism evidence="1 2">
    <name type="scientific">Ananas comosus</name>
    <name type="common">Pineapple</name>
    <name type="synonym">Ananas ananas</name>
    <dbReference type="NCBI Taxonomy" id="4615"/>
    <lineage>
        <taxon>Eukaryota</taxon>
        <taxon>Viridiplantae</taxon>
        <taxon>Streptophyta</taxon>
        <taxon>Embryophyta</taxon>
        <taxon>Tracheophyta</taxon>
        <taxon>Spermatophyta</taxon>
        <taxon>Magnoliopsida</taxon>
        <taxon>Liliopsida</taxon>
        <taxon>Poales</taxon>
        <taxon>Bromeliaceae</taxon>
        <taxon>Bromelioideae</taxon>
        <taxon>Ananas</taxon>
    </lineage>
</organism>
<evidence type="ECO:0000313" key="2">
    <source>
        <dbReference type="Proteomes" id="UP000092600"/>
    </source>
</evidence>